<evidence type="ECO:0000313" key="7">
    <source>
        <dbReference type="Proteomes" id="UP000826725"/>
    </source>
</evidence>
<evidence type="ECO:0000256" key="3">
    <source>
        <dbReference type="ARBA" id="ARBA00023012"/>
    </source>
</evidence>
<keyword evidence="1" id="KW-0808">Transferase</keyword>
<dbReference type="AlphaFoldDB" id="A0A8D5JDS6"/>
<reference evidence="6" key="1">
    <citation type="submission" date="2020-09" db="EMBL/GenBank/DDBJ databases">
        <title>Desulfogranum mesoprofundum gen. nov., sp. nov., a novel mesophilic, sulfate-reducing chemolithoautotroph isolated from a deep-sea hydrothermal vent chimney in the Suiyo Seamount.</title>
        <authorList>
            <person name="Hashimoto Y."/>
            <person name="Nakagawa S."/>
        </authorList>
    </citation>
    <scope>NUCLEOTIDE SEQUENCE</scope>
    <source>
        <strain evidence="6">KT2</strain>
    </source>
</reference>
<dbReference type="PANTHER" id="PTHR24421:SF58">
    <property type="entry name" value="SIGNAL TRANSDUCTION HISTIDINE-PROTEIN KINASE_PHOSPHATASE UHPB"/>
    <property type="match status" value="1"/>
</dbReference>
<organism evidence="6 7">
    <name type="scientific">Desulfomarina profundi</name>
    <dbReference type="NCBI Taxonomy" id="2772557"/>
    <lineage>
        <taxon>Bacteria</taxon>
        <taxon>Pseudomonadati</taxon>
        <taxon>Thermodesulfobacteriota</taxon>
        <taxon>Desulfobulbia</taxon>
        <taxon>Desulfobulbales</taxon>
        <taxon>Desulfobulbaceae</taxon>
        <taxon>Desulfomarina</taxon>
    </lineage>
</organism>
<feature type="domain" description="Histidine kinase/HSP90-like ATPase" evidence="5">
    <location>
        <begin position="420"/>
        <end position="499"/>
    </location>
</feature>
<keyword evidence="4" id="KW-1133">Transmembrane helix</keyword>
<feature type="transmembrane region" description="Helical" evidence="4">
    <location>
        <begin position="239"/>
        <end position="260"/>
    </location>
</feature>
<feature type="transmembrane region" description="Helical" evidence="4">
    <location>
        <begin position="145"/>
        <end position="165"/>
    </location>
</feature>
<feature type="transmembrane region" description="Helical" evidence="4">
    <location>
        <begin position="210"/>
        <end position="232"/>
    </location>
</feature>
<evidence type="ECO:0000313" key="6">
    <source>
        <dbReference type="EMBL" id="BCL61503.1"/>
    </source>
</evidence>
<dbReference type="KEGG" id="dbk:DGMP_21960"/>
<evidence type="ECO:0000256" key="4">
    <source>
        <dbReference type="SAM" id="Phobius"/>
    </source>
</evidence>
<protein>
    <recommendedName>
        <fullName evidence="5">Histidine kinase/HSP90-like ATPase domain-containing protein</fullName>
    </recommendedName>
</protein>
<feature type="transmembrane region" description="Helical" evidence="4">
    <location>
        <begin position="81"/>
        <end position="101"/>
    </location>
</feature>
<evidence type="ECO:0000259" key="5">
    <source>
        <dbReference type="Pfam" id="PF02518"/>
    </source>
</evidence>
<evidence type="ECO:0000256" key="1">
    <source>
        <dbReference type="ARBA" id="ARBA00022679"/>
    </source>
</evidence>
<keyword evidence="7" id="KW-1185">Reference proteome</keyword>
<accession>A0A8D5JDS6</accession>
<dbReference type="EMBL" id="AP024086">
    <property type="protein sequence ID" value="BCL61503.1"/>
    <property type="molecule type" value="Genomic_DNA"/>
</dbReference>
<dbReference type="InterPro" id="IPR003594">
    <property type="entry name" value="HATPase_dom"/>
</dbReference>
<keyword evidence="2" id="KW-0418">Kinase</keyword>
<keyword evidence="4" id="KW-0812">Transmembrane</keyword>
<sequence>MLLTFETFLDDQLIYKFGKLTAMGEGKFSGISSHLIHLGDDYRGKMVTFKVFSDYANIGIRGKVVYGSRSALLENIIKNDFSRFIIGLFLILIGVLDLLVYRTNFGRVGSVSMFGILAVSMGLYTTNLTALKDLIFHAPVFWFNVYIVAMSLIPVGATGFVWQTFRPVKGNIFHRIWQFQLGYACICQVIFLLILHSFLPMTVGSWTLNILRLLLLVQMGLITGVCMVDFFIKKEKLVGIYLCGFVPIILCGVHDALVGLGKLESSSSFVPLALLVFILTLECIKRLQNIEIHNTLEIYARQLEKRSNEKIELLKDLHDGLGGLVTNIKFLSQMGLNNPSEEGMRQSLISVSELSNDCMVEIGSFMQSLDENEADWLVLAQTLSHIGEKMLTPLGLSFVFRKNVDETMPEPDGFLFLNILKIFKEALANIIKHAEAEHVDAEFHVTEEKAVMVIQDDGQGFGDDIVKGHGLANMRTRAAKIGGSLLIESKAGTCVTLLFKP</sequence>
<dbReference type="Proteomes" id="UP000826725">
    <property type="component" value="Chromosome"/>
</dbReference>
<dbReference type="GO" id="GO:0016301">
    <property type="term" value="F:kinase activity"/>
    <property type="evidence" value="ECO:0007669"/>
    <property type="project" value="UniProtKB-KW"/>
</dbReference>
<dbReference type="GO" id="GO:0000160">
    <property type="term" value="P:phosphorelay signal transduction system"/>
    <property type="evidence" value="ECO:0007669"/>
    <property type="project" value="UniProtKB-KW"/>
</dbReference>
<proteinExistence type="predicted"/>
<keyword evidence="4" id="KW-0472">Membrane</keyword>
<feature type="transmembrane region" description="Helical" evidence="4">
    <location>
        <begin position="108"/>
        <end position="125"/>
    </location>
</feature>
<keyword evidence="3" id="KW-0902">Two-component regulatory system</keyword>
<gene>
    <name evidence="6" type="ORF">DGMP_21960</name>
</gene>
<name>A0A8D5JDS6_9BACT</name>
<dbReference type="CDD" id="cd16917">
    <property type="entry name" value="HATPase_UhpB-NarQ-NarX-like"/>
    <property type="match status" value="1"/>
</dbReference>
<feature type="transmembrane region" description="Helical" evidence="4">
    <location>
        <begin position="177"/>
        <end position="198"/>
    </location>
</feature>
<dbReference type="Pfam" id="PF02518">
    <property type="entry name" value="HATPase_c"/>
    <property type="match status" value="1"/>
</dbReference>
<evidence type="ECO:0000256" key="2">
    <source>
        <dbReference type="ARBA" id="ARBA00022777"/>
    </source>
</evidence>
<dbReference type="PANTHER" id="PTHR24421">
    <property type="entry name" value="NITRATE/NITRITE SENSOR PROTEIN NARX-RELATED"/>
    <property type="match status" value="1"/>
</dbReference>
<dbReference type="InterPro" id="IPR050482">
    <property type="entry name" value="Sensor_HK_TwoCompSys"/>
</dbReference>